<organism evidence="2 3">
    <name type="scientific">Sphingomonas mollis</name>
    <dbReference type="NCBI Taxonomy" id="2795726"/>
    <lineage>
        <taxon>Bacteria</taxon>
        <taxon>Pseudomonadati</taxon>
        <taxon>Pseudomonadota</taxon>
        <taxon>Alphaproteobacteria</taxon>
        <taxon>Sphingomonadales</taxon>
        <taxon>Sphingomonadaceae</taxon>
        <taxon>Sphingomonas</taxon>
    </lineage>
</organism>
<protein>
    <submittedName>
        <fullName evidence="2">LysR family transcriptional regulator</fullName>
    </submittedName>
</protein>
<keyword evidence="3" id="KW-1185">Reference proteome</keyword>
<comment type="caution">
    <text evidence="2">The sequence shown here is derived from an EMBL/GenBank/DDBJ whole genome shotgun (WGS) entry which is preliminary data.</text>
</comment>
<accession>A0ABS0XS13</accession>
<sequence length="131" mass="13997">MTDTPPRLKLKAQLFCGTEAALGPGKVSLLDAIEREGSISAAGRLLGMSYRRAWLLVDGMNRCFTDRLVDTTAGGGQNRGARLTAAGREARAAYRRMEADLARAADAEPLATLRAMLRPVPIDPDATAEVV</sequence>
<name>A0ABS0XS13_9SPHN</name>
<dbReference type="Gene3D" id="1.10.10.10">
    <property type="entry name" value="Winged helix-like DNA-binding domain superfamily/Winged helix DNA-binding domain"/>
    <property type="match status" value="1"/>
</dbReference>
<dbReference type="SUPFAM" id="SSF46785">
    <property type="entry name" value="Winged helix' DNA-binding domain"/>
    <property type="match status" value="1"/>
</dbReference>
<dbReference type="PANTHER" id="PTHR30432:SF1">
    <property type="entry name" value="DNA-BINDING TRANSCRIPTIONAL DUAL REGULATOR MODE"/>
    <property type="match status" value="1"/>
</dbReference>
<dbReference type="Pfam" id="PF00126">
    <property type="entry name" value="HTH_1"/>
    <property type="match status" value="1"/>
</dbReference>
<feature type="domain" description="HTH lysR-type" evidence="1">
    <location>
        <begin position="28"/>
        <end position="88"/>
    </location>
</feature>
<dbReference type="Proteomes" id="UP000640426">
    <property type="component" value="Unassembled WGS sequence"/>
</dbReference>
<reference evidence="3" key="1">
    <citation type="submission" date="2020-12" db="EMBL/GenBank/DDBJ databases">
        <title>Hymenobacter sp.</title>
        <authorList>
            <person name="Kim M.K."/>
        </authorList>
    </citation>
    <scope>NUCLEOTIDE SEQUENCE [LARGE SCALE GENOMIC DNA]</scope>
    <source>
        <strain evidence="3">BT553</strain>
    </source>
</reference>
<dbReference type="InterPro" id="IPR036388">
    <property type="entry name" value="WH-like_DNA-bd_sf"/>
</dbReference>
<evidence type="ECO:0000259" key="1">
    <source>
        <dbReference type="Pfam" id="PF00126"/>
    </source>
</evidence>
<evidence type="ECO:0000313" key="3">
    <source>
        <dbReference type="Proteomes" id="UP000640426"/>
    </source>
</evidence>
<proteinExistence type="predicted"/>
<dbReference type="RefSeq" id="WP_199039005.1">
    <property type="nucleotide sequence ID" value="NZ_JAELXS010000007.1"/>
</dbReference>
<dbReference type="InterPro" id="IPR036390">
    <property type="entry name" value="WH_DNA-bd_sf"/>
</dbReference>
<gene>
    <name evidence="2" type="ORF">JAO74_13630</name>
</gene>
<evidence type="ECO:0000313" key="2">
    <source>
        <dbReference type="EMBL" id="MBJ6122834.1"/>
    </source>
</evidence>
<dbReference type="InterPro" id="IPR051815">
    <property type="entry name" value="Molybdate_resp_trans_reg"/>
</dbReference>
<dbReference type="InterPro" id="IPR000847">
    <property type="entry name" value="LysR_HTH_N"/>
</dbReference>
<dbReference type="EMBL" id="JAELXS010000007">
    <property type="protein sequence ID" value="MBJ6122834.1"/>
    <property type="molecule type" value="Genomic_DNA"/>
</dbReference>
<dbReference type="PANTHER" id="PTHR30432">
    <property type="entry name" value="TRANSCRIPTIONAL REGULATOR MODE"/>
    <property type="match status" value="1"/>
</dbReference>